<feature type="transmembrane region" description="Helical" evidence="1">
    <location>
        <begin position="135"/>
        <end position="161"/>
    </location>
</feature>
<comment type="caution">
    <text evidence="2">The sequence shown here is derived from an EMBL/GenBank/DDBJ whole genome shotgun (WGS) entry which is preliminary data.</text>
</comment>
<evidence type="ECO:0008006" key="4">
    <source>
        <dbReference type="Google" id="ProtNLM"/>
    </source>
</evidence>
<keyword evidence="1" id="KW-0812">Transmembrane</keyword>
<dbReference type="AlphaFoldDB" id="A0A8H5BN73"/>
<evidence type="ECO:0000256" key="1">
    <source>
        <dbReference type="SAM" id="Phobius"/>
    </source>
</evidence>
<dbReference type="OrthoDB" id="2501127at2759"/>
<keyword evidence="3" id="KW-1185">Reference proteome</keyword>
<feature type="transmembrane region" description="Helical" evidence="1">
    <location>
        <begin position="95"/>
        <end position="115"/>
    </location>
</feature>
<keyword evidence="1" id="KW-1133">Transmembrane helix</keyword>
<evidence type="ECO:0000313" key="2">
    <source>
        <dbReference type="EMBL" id="KAF5325966.1"/>
    </source>
</evidence>
<reference evidence="2 3" key="1">
    <citation type="journal article" date="2020" name="ISME J.">
        <title>Uncovering the hidden diversity of litter-decomposition mechanisms in mushroom-forming fungi.</title>
        <authorList>
            <person name="Floudas D."/>
            <person name="Bentzer J."/>
            <person name="Ahren D."/>
            <person name="Johansson T."/>
            <person name="Persson P."/>
            <person name="Tunlid A."/>
        </authorList>
    </citation>
    <scope>NUCLEOTIDE SEQUENCE [LARGE SCALE GENOMIC DNA]</scope>
    <source>
        <strain evidence="2 3">CBS 175.51</strain>
    </source>
</reference>
<accession>A0A8H5BN73</accession>
<proteinExistence type="predicted"/>
<dbReference type="Proteomes" id="UP000541558">
    <property type="component" value="Unassembled WGS sequence"/>
</dbReference>
<sequence>MVSFDLPLLRMGLYGAFAVFSFLLFVFTAARLNYTLTLSKGDSLNGGRKFYDPVVAELLFTSLISMPWAGFMIFSIHKRYENRYISKFRDEMIMLAFIWIFWMVGTAYATSIWAADIASCQNFNACRVLSALLAFAWLGWLALTALFGICLLFTIANHAFLEPLHGRWDPRQTVYA</sequence>
<name>A0A8H5BN73_9AGAR</name>
<evidence type="ECO:0000313" key="3">
    <source>
        <dbReference type="Proteomes" id="UP000541558"/>
    </source>
</evidence>
<feature type="transmembrane region" description="Helical" evidence="1">
    <location>
        <begin position="54"/>
        <end position="74"/>
    </location>
</feature>
<protein>
    <recommendedName>
        <fullName evidence="4">MARVEL domain-containing protein</fullName>
    </recommendedName>
</protein>
<gene>
    <name evidence="2" type="ORF">D9611_000501</name>
</gene>
<keyword evidence="1" id="KW-0472">Membrane</keyword>
<feature type="transmembrane region" description="Helical" evidence="1">
    <location>
        <begin position="12"/>
        <end position="34"/>
    </location>
</feature>
<dbReference type="EMBL" id="JAACJK010000163">
    <property type="protein sequence ID" value="KAF5325966.1"/>
    <property type="molecule type" value="Genomic_DNA"/>
</dbReference>
<organism evidence="2 3">
    <name type="scientific">Ephemerocybe angulata</name>
    <dbReference type="NCBI Taxonomy" id="980116"/>
    <lineage>
        <taxon>Eukaryota</taxon>
        <taxon>Fungi</taxon>
        <taxon>Dikarya</taxon>
        <taxon>Basidiomycota</taxon>
        <taxon>Agaricomycotina</taxon>
        <taxon>Agaricomycetes</taxon>
        <taxon>Agaricomycetidae</taxon>
        <taxon>Agaricales</taxon>
        <taxon>Agaricineae</taxon>
        <taxon>Psathyrellaceae</taxon>
        <taxon>Ephemerocybe</taxon>
    </lineage>
</organism>